<organism evidence="2 3">
    <name type="scientific">Punica granatum</name>
    <name type="common">Pomegranate</name>
    <dbReference type="NCBI Taxonomy" id="22663"/>
    <lineage>
        <taxon>Eukaryota</taxon>
        <taxon>Viridiplantae</taxon>
        <taxon>Streptophyta</taxon>
        <taxon>Embryophyta</taxon>
        <taxon>Tracheophyta</taxon>
        <taxon>Spermatophyta</taxon>
        <taxon>Magnoliopsida</taxon>
        <taxon>eudicotyledons</taxon>
        <taxon>Gunneridae</taxon>
        <taxon>Pentapetalae</taxon>
        <taxon>rosids</taxon>
        <taxon>malvids</taxon>
        <taxon>Myrtales</taxon>
        <taxon>Lythraceae</taxon>
        <taxon>Punica</taxon>
    </lineage>
</organism>
<reference evidence="3" key="1">
    <citation type="journal article" date="2017" name="Plant J.">
        <title>The pomegranate (Punica granatum L.) genome and the genomics of punicalagin biosynthesis.</title>
        <authorList>
            <person name="Qin G."/>
            <person name="Xu C."/>
            <person name="Ming R."/>
            <person name="Tang H."/>
            <person name="Guyot R."/>
            <person name="Kramer E.M."/>
            <person name="Hu Y."/>
            <person name="Yi X."/>
            <person name="Qi Y."/>
            <person name="Xu X."/>
            <person name="Gao Z."/>
            <person name="Pan H."/>
            <person name="Jian J."/>
            <person name="Tian Y."/>
            <person name="Yue Z."/>
            <person name="Xu Y."/>
        </authorList>
    </citation>
    <scope>NUCLEOTIDE SEQUENCE [LARGE SCALE GENOMIC DNA]</scope>
    <source>
        <strain evidence="3">cv. Dabenzi</strain>
    </source>
</reference>
<dbReference type="AlphaFoldDB" id="A0A218VWF1"/>
<gene>
    <name evidence="2" type="ORF">CDL15_Pgr020620</name>
</gene>
<feature type="compositionally biased region" description="Basic and acidic residues" evidence="1">
    <location>
        <begin position="110"/>
        <end position="119"/>
    </location>
</feature>
<name>A0A218VWF1_PUNGR</name>
<feature type="region of interest" description="Disordered" evidence="1">
    <location>
        <begin position="97"/>
        <end position="119"/>
    </location>
</feature>
<accession>A0A218VWF1</accession>
<sequence length="119" mass="12877">MVRGMVAATTPATSFTSDVADAINDRQRLRLGCSGPRQATAGQISFPVSRQRERKRERERKRDMGCGGSSPAVATEAALGETTDGVDDVAWAVMASDEPSQLRSPSPLSLRREEIRENS</sequence>
<evidence type="ECO:0000313" key="2">
    <source>
        <dbReference type="EMBL" id="OWM64653.1"/>
    </source>
</evidence>
<comment type="caution">
    <text evidence="2">The sequence shown here is derived from an EMBL/GenBank/DDBJ whole genome shotgun (WGS) entry which is preliminary data.</text>
</comment>
<feature type="compositionally biased region" description="Basic and acidic residues" evidence="1">
    <location>
        <begin position="50"/>
        <end position="64"/>
    </location>
</feature>
<proteinExistence type="predicted"/>
<dbReference type="Proteomes" id="UP000197138">
    <property type="component" value="Unassembled WGS sequence"/>
</dbReference>
<dbReference type="EMBL" id="MTKT01005809">
    <property type="protein sequence ID" value="OWM64653.1"/>
    <property type="molecule type" value="Genomic_DNA"/>
</dbReference>
<evidence type="ECO:0000313" key="3">
    <source>
        <dbReference type="Proteomes" id="UP000197138"/>
    </source>
</evidence>
<feature type="region of interest" description="Disordered" evidence="1">
    <location>
        <begin position="33"/>
        <end position="81"/>
    </location>
</feature>
<feature type="compositionally biased region" description="Low complexity" evidence="1">
    <location>
        <begin position="98"/>
        <end position="109"/>
    </location>
</feature>
<protein>
    <submittedName>
        <fullName evidence="2">Uncharacterized protein</fullName>
    </submittedName>
</protein>
<evidence type="ECO:0000256" key="1">
    <source>
        <dbReference type="SAM" id="MobiDB-lite"/>
    </source>
</evidence>